<dbReference type="CDD" id="cd04590">
    <property type="entry name" value="CBS_pair_CorC_HlyC_assoc"/>
    <property type="match status" value="1"/>
</dbReference>
<dbReference type="InterPro" id="IPR002550">
    <property type="entry name" value="CNNM"/>
</dbReference>
<proteinExistence type="inferred from homology"/>
<evidence type="ECO:0000256" key="2">
    <source>
        <dbReference type="ARBA" id="ARBA00006446"/>
    </source>
</evidence>
<reference evidence="14 15" key="1">
    <citation type="journal article" date="2017" name="Int. J. Syst. Evol. Microbiol.">
        <title>Roseitalea porphyridii gen. nov., sp. nov., isolated from a red alga, and reclassification of Hoeflea suaedae Chung et al. 2013 as Pseudohoeflea suaedae gen. nov., comb. nov.</title>
        <authorList>
            <person name="Hyeon J.W."/>
            <person name="Jeong S.E."/>
            <person name="Baek K."/>
            <person name="Jeon C.O."/>
        </authorList>
    </citation>
    <scope>NUCLEOTIDE SEQUENCE [LARGE SCALE GENOMIC DNA]</scope>
    <source>
        <strain evidence="14 15">MA7-20</strain>
    </source>
</reference>
<dbReference type="RefSeq" id="WP_131615042.1">
    <property type="nucleotide sequence ID" value="NZ_CP036532.1"/>
</dbReference>
<keyword evidence="8 10" id="KW-0472">Membrane</keyword>
<dbReference type="InterPro" id="IPR036318">
    <property type="entry name" value="FAD-bd_PCMH-like_sf"/>
</dbReference>
<evidence type="ECO:0000256" key="5">
    <source>
        <dbReference type="ARBA" id="ARBA00022737"/>
    </source>
</evidence>
<dbReference type="GeneID" id="90765908"/>
<keyword evidence="4 10" id="KW-0812">Transmembrane</keyword>
<dbReference type="Pfam" id="PF00571">
    <property type="entry name" value="CBS"/>
    <property type="match status" value="1"/>
</dbReference>
<feature type="domain" description="CBS" evidence="12">
    <location>
        <begin position="217"/>
        <end position="276"/>
    </location>
</feature>
<evidence type="ECO:0000259" key="12">
    <source>
        <dbReference type="PROSITE" id="PS51371"/>
    </source>
</evidence>
<dbReference type="AlphaFoldDB" id="A0A4P6UW26"/>
<evidence type="ECO:0000256" key="7">
    <source>
        <dbReference type="ARBA" id="ARBA00023122"/>
    </source>
</evidence>
<keyword evidence="5" id="KW-0677">Repeat</keyword>
<dbReference type="PROSITE" id="PS51371">
    <property type="entry name" value="CBS"/>
    <property type="match status" value="1"/>
</dbReference>
<dbReference type="SMART" id="SM01091">
    <property type="entry name" value="CorC_HlyC"/>
    <property type="match status" value="1"/>
</dbReference>
<dbReference type="InterPro" id="IPR046342">
    <property type="entry name" value="CBS_dom_sf"/>
</dbReference>
<dbReference type="Pfam" id="PF01595">
    <property type="entry name" value="CNNM"/>
    <property type="match status" value="1"/>
</dbReference>
<gene>
    <name evidence="14" type="ORF">E0E05_01255</name>
</gene>
<dbReference type="Pfam" id="PF03471">
    <property type="entry name" value="CorC_HlyC"/>
    <property type="match status" value="1"/>
</dbReference>
<dbReference type="GO" id="GO:0050660">
    <property type="term" value="F:flavin adenine dinucleotide binding"/>
    <property type="evidence" value="ECO:0007669"/>
    <property type="project" value="InterPro"/>
</dbReference>
<dbReference type="OrthoDB" id="9805314at2"/>
<feature type="domain" description="CNNM transmembrane" evidence="13">
    <location>
        <begin position="1"/>
        <end position="198"/>
    </location>
</feature>
<evidence type="ECO:0000259" key="13">
    <source>
        <dbReference type="PROSITE" id="PS51846"/>
    </source>
</evidence>
<dbReference type="InterPro" id="IPR000644">
    <property type="entry name" value="CBS_dom"/>
</dbReference>
<feature type="transmembrane region" description="Helical" evidence="11">
    <location>
        <begin position="87"/>
        <end position="113"/>
    </location>
</feature>
<evidence type="ECO:0000313" key="15">
    <source>
        <dbReference type="Proteomes" id="UP000293719"/>
    </source>
</evidence>
<dbReference type="InterPro" id="IPR005170">
    <property type="entry name" value="Transptr-assoc_dom"/>
</dbReference>
<dbReference type="PROSITE" id="PS51846">
    <property type="entry name" value="CNNM"/>
    <property type="match status" value="1"/>
</dbReference>
<evidence type="ECO:0000256" key="11">
    <source>
        <dbReference type="SAM" id="Phobius"/>
    </source>
</evidence>
<dbReference type="Gene3D" id="3.30.465.10">
    <property type="match status" value="1"/>
</dbReference>
<protein>
    <submittedName>
        <fullName evidence="14">HlyC/CorC family transporter</fullName>
    </submittedName>
</protein>
<dbReference type="Proteomes" id="UP000293719">
    <property type="component" value="Chromosome"/>
</dbReference>
<keyword evidence="6 10" id="KW-1133">Transmembrane helix</keyword>
<evidence type="ECO:0000256" key="6">
    <source>
        <dbReference type="ARBA" id="ARBA00022989"/>
    </source>
</evidence>
<evidence type="ECO:0000256" key="3">
    <source>
        <dbReference type="ARBA" id="ARBA00022475"/>
    </source>
</evidence>
<evidence type="ECO:0000256" key="10">
    <source>
        <dbReference type="PROSITE-ProRule" id="PRU01193"/>
    </source>
</evidence>
<dbReference type="SUPFAM" id="SSF56176">
    <property type="entry name" value="FAD-binding/transporter-associated domain-like"/>
    <property type="match status" value="1"/>
</dbReference>
<dbReference type="KEGG" id="rpod:E0E05_01255"/>
<evidence type="ECO:0000256" key="8">
    <source>
        <dbReference type="ARBA" id="ARBA00023136"/>
    </source>
</evidence>
<feature type="transmembrane region" description="Helical" evidence="11">
    <location>
        <begin position="57"/>
        <end position="75"/>
    </location>
</feature>
<evidence type="ECO:0000256" key="4">
    <source>
        <dbReference type="ARBA" id="ARBA00022692"/>
    </source>
</evidence>
<evidence type="ECO:0000256" key="9">
    <source>
        <dbReference type="PROSITE-ProRule" id="PRU00703"/>
    </source>
</evidence>
<evidence type="ECO:0000313" key="14">
    <source>
        <dbReference type="EMBL" id="QBK29341.1"/>
    </source>
</evidence>
<dbReference type="PANTHER" id="PTHR43099">
    <property type="entry name" value="UPF0053 PROTEIN YRKA"/>
    <property type="match status" value="1"/>
</dbReference>
<feature type="transmembrane region" description="Helical" evidence="11">
    <location>
        <begin position="133"/>
        <end position="156"/>
    </location>
</feature>
<dbReference type="SUPFAM" id="SSF54631">
    <property type="entry name" value="CBS-domain pair"/>
    <property type="match status" value="1"/>
</dbReference>
<keyword evidence="3" id="KW-1003">Cell membrane</keyword>
<comment type="subcellular location">
    <subcellularLocation>
        <location evidence="1">Cell membrane</location>
        <topology evidence="1">Multi-pass membrane protein</topology>
    </subcellularLocation>
</comment>
<comment type="similarity">
    <text evidence="2">Belongs to the UPF0053 family. Hemolysin C subfamily.</text>
</comment>
<dbReference type="EMBL" id="CP036532">
    <property type="protein sequence ID" value="QBK29341.1"/>
    <property type="molecule type" value="Genomic_DNA"/>
</dbReference>
<evidence type="ECO:0000256" key="1">
    <source>
        <dbReference type="ARBA" id="ARBA00004651"/>
    </source>
</evidence>
<name>A0A4P6UW26_9HYPH</name>
<dbReference type="Gene3D" id="3.10.580.10">
    <property type="entry name" value="CBS-domain"/>
    <property type="match status" value="1"/>
</dbReference>
<dbReference type="InterPro" id="IPR016169">
    <property type="entry name" value="FAD-bd_PCMH_sub2"/>
</dbReference>
<keyword evidence="7 9" id="KW-0129">CBS domain</keyword>
<dbReference type="InterPro" id="IPR051676">
    <property type="entry name" value="UPF0053_domain"/>
</dbReference>
<dbReference type="PANTHER" id="PTHR43099:SF5">
    <property type="entry name" value="HLYC_CORC FAMILY TRANSPORTER"/>
    <property type="match status" value="1"/>
</dbReference>
<dbReference type="InterPro" id="IPR044751">
    <property type="entry name" value="Ion_transp-like_CBS"/>
</dbReference>
<sequence>MLTSLVIVIALIALNGLFALAELAVVSSNRARLDALAEKGRPGAHAAVALNANPGRFLSSVQIGITLVGIVNGAFSAETFGEAAAGALIAMGVAEATAATLGFGVIVLVVTYLSVVIGELVPKALALRNPEAIACLVAPVMTLFARLAAPAVWLLAASTRMVMRLIGQAGETRETVTDEEIRSLIAQAEETGTVEAEERQMIAGVMRLADRRAASLMTPRPDIEWIDTTASAEEMEERVRTTGHTFLPVAEGSLDAVLGVIRTRTALTALLGGERLDPGALAKRVDAVLENAPALTVLERLRRAETPVVFVHDKNAHFEGLITPADILETIAGEFLSDAGTMQPDAIKRADGSWLVEGAMPVDEAAELFRLTLPERPAYQTLAGFMLDRLRHLPVEGEALETDGWRFEVLDMDGQRIDKIGVSRALRMHRADAGR</sequence>
<accession>A0A4P6UW26</accession>
<keyword evidence="15" id="KW-1185">Reference proteome</keyword>
<organism evidence="14 15">
    <name type="scientific">Roseitalea porphyridii</name>
    <dbReference type="NCBI Taxonomy" id="1852022"/>
    <lineage>
        <taxon>Bacteria</taxon>
        <taxon>Pseudomonadati</taxon>
        <taxon>Pseudomonadota</taxon>
        <taxon>Alphaproteobacteria</taxon>
        <taxon>Hyphomicrobiales</taxon>
        <taxon>Ahrensiaceae</taxon>
        <taxon>Roseitalea</taxon>
    </lineage>
</organism>
<dbReference type="GO" id="GO:0005886">
    <property type="term" value="C:plasma membrane"/>
    <property type="evidence" value="ECO:0007669"/>
    <property type="project" value="UniProtKB-SubCell"/>
</dbReference>